<proteinExistence type="predicted"/>
<protein>
    <submittedName>
        <fullName evidence="1">Uncharacterized protein</fullName>
    </submittedName>
</protein>
<keyword evidence="2" id="KW-1185">Reference proteome</keyword>
<evidence type="ECO:0000313" key="1">
    <source>
        <dbReference type="EMBL" id="EEG34364.1"/>
    </source>
</evidence>
<dbReference type="Proteomes" id="UP000004457">
    <property type="component" value="Unassembled WGS sequence"/>
</dbReference>
<sequence length="42" mass="4838">MIIKPLCTEKQRYPFLLSCFPACLSFHICFKSADTSNFILPL</sequence>
<reference evidence="1 2" key="1">
    <citation type="submission" date="2009-01" db="EMBL/GenBank/DDBJ databases">
        <authorList>
            <person name="Fulton L."/>
            <person name="Clifton S."/>
            <person name="Chinwalla A.T."/>
            <person name="Mitreva M."/>
            <person name="Sodergren E."/>
            <person name="Weinstock G."/>
            <person name="Clifton S."/>
            <person name="Dooling D.J."/>
            <person name="Fulton B."/>
            <person name="Minx P."/>
            <person name="Pepin K.H."/>
            <person name="Johnson M."/>
            <person name="Bhonagiri V."/>
            <person name="Nash W.E."/>
            <person name="Mardis E.R."/>
            <person name="Wilson R.K."/>
        </authorList>
    </citation>
    <scope>NUCLEOTIDE SEQUENCE [LARGE SCALE GENOMIC DNA]</scope>
    <source>
        <strain evidence="1 2">NRL30031/H210</strain>
    </source>
</reference>
<dbReference type="EMBL" id="ACEN01000012">
    <property type="protein sequence ID" value="EEG34364.1"/>
    <property type="molecule type" value="Genomic_DNA"/>
</dbReference>
<evidence type="ECO:0000313" key="2">
    <source>
        <dbReference type="Proteomes" id="UP000004457"/>
    </source>
</evidence>
<comment type="caution">
    <text evidence="1">The sequence shown here is derived from an EMBL/GenBank/DDBJ whole genome shotgun (WGS) entry which is preliminary data.</text>
</comment>
<accession>C0EKT1</accession>
<organism evidence="1 2">
    <name type="scientific">Neisseria flavescens NRL30031/H210</name>
    <dbReference type="NCBI Taxonomy" id="546264"/>
    <lineage>
        <taxon>Bacteria</taxon>
        <taxon>Pseudomonadati</taxon>
        <taxon>Pseudomonadota</taxon>
        <taxon>Betaproteobacteria</taxon>
        <taxon>Neisseriales</taxon>
        <taxon>Neisseriaceae</taxon>
        <taxon>Neisseria</taxon>
    </lineage>
</organism>
<dbReference type="AlphaFoldDB" id="C0EKT1"/>
<name>C0EKT1_NEIFL</name>
<gene>
    <name evidence="1" type="ORF">NEIFLAOT_00533</name>
</gene>